<reference evidence="3" key="1">
    <citation type="journal article" date="2022" name="Int. J. Syst. Evol. Microbiol.">
        <title>Anaeromyxobacter oryzae sp. nov., Anaeromyxobacter diazotrophicus sp. nov. and Anaeromyxobacter paludicola sp. nov., isolated from paddy soils.</title>
        <authorList>
            <person name="Itoh H."/>
            <person name="Xu Z."/>
            <person name="Mise K."/>
            <person name="Masuda Y."/>
            <person name="Ushijima N."/>
            <person name="Hayakawa C."/>
            <person name="Shiratori Y."/>
            <person name="Senoo K."/>
        </authorList>
    </citation>
    <scope>NUCLEOTIDE SEQUENCE [LARGE SCALE GENOMIC DNA]</scope>
    <source>
        <strain evidence="3">Red630</strain>
    </source>
</reference>
<proteinExistence type="predicted"/>
<dbReference type="EMBL" id="AP025592">
    <property type="protein sequence ID" value="BDG06941.1"/>
    <property type="molecule type" value="Genomic_DNA"/>
</dbReference>
<evidence type="ECO:0000256" key="1">
    <source>
        <dbReference type="SAM" id="MobiDB-lite"/>
    </source>
</evidence>
<keyword evidence="3" id="KW-1185">Reference proteome</keyword>
<protein>
    <submittedName>
        <fullName evidence="2">Uncharacterized protein</fullName>
    </submittedName>
</protein>
<evidence type="ECO:0000313" key="2">
    <source>
        <dbReference type="EMBL" id="BDG06941.1"/>
    </source>
</evidence>
<organism evidence="2 3">
    <name type="scientific">Anaeromyxobacter paludicola</name>
    <dbReference type="NCBI Taxonomy" id="2918171"/>
    <lineage>
        <taxon>Bacteria</taxon>
        <taxon>Pseudomonadati</taxon>
        <taxon>Myxococcota</taxon>
        <taxon>Myxococcia</taxon>
        <taxon>Myxococcales</taxon>
        <taxon>Cystobacterineae</taxon>
        <taxon>Anaeromyxobacteraceae</taxon>
        <taxon>Anaeromyxobacter</taxon>
    </lineage>
</organism>
<feature type="compositionally biased region" description="Basic and acidic residues" evidence="1">
    <location>
        <begin position="97"/>
        <end position="114"/>
    </location>
</feature>
<gene>
    <name evidence="2" type="ORF">AMPC_00540</name>
</gene>
<dbReference type="RefSeq" id="WP_248343522.1">
    <property type="nucleotide sequence ID" value="NZ_AP025592.1"/>
</dbReference>
<feature type="region of interest" description="Disordered" evidence="1">
    <location>
        <begin position="92"/>
        <end position="114"/>
    </location>
</feature>
<accession>A0ABN6N186</accession>
<sequence>MPASCYHCGAALKLDGPVGRRTTCPECDGDVRCCMNCRHYDESAAHQCREPHAEQVVEKEASNACDLFQLGDGAARRQGDRGATARGQLAALFGEAPKPREDPHDALEALFKKR</sequence>
<name>A0ABN6N186_9BACT</name>
<dbReference type="Proteomes" id="UP001162734">
    <property type="component" value="Chromosome"/>
</dbReference>
<evidence type="ECO:0000313" key="3">
    <source>
        <dbReference type="Proteomes" id="UP001162734"/>
    </source>
</evidence>